<keyword evidence="4 5" id="KW-0472">Membrane</keyword>
<evidence type="ECO:0000256" key="4">
    <source>
        <dbReference type="ARBA" id="ARBA00023136"/>
    </source>
</evidence>
<dbReference type="GO" id="GO:0015850">
    <property type="term" value="P:organic hydroxy compound transport"/>
    <property type="evidence" value="ECO:0007669"/>
    <property type="project" value="EnsemblFungi"/>
</dbReference>
<evidence type="ECO:0000256" key="5">
    <source>
        <dbReference type="SAM" id="Phobius"/>
    </source>
</evidence>
<proteinExistence type="predicted"/>
<feature type="transmembrane region" description="Helical" evidence="5">
    <location>
        <begin position="512"/>
        <end position="531"/>
    </location>
</feature>
<dbReference type="PANTHER" id="PTHR23502:SF34">
    <property type="entry name" value="PROTEIN HOL1"/>
    <property type="match status" value="1"/>
</dbReference>
<evidence type="ECO:0000313" key="6">
    <source>
        <dbReference type="EMBL" id="ODQ77295.1"/>
    </source>
</evidence>
<dbReference type="GO" id="GO:0000324">
    <property type="term" value="C:fungal-type vacuole"/>
    <property type="evidence" value="ECO:0007669"/>
    <property type="project" value="TreeGrafter"/>
</dbReference>
<dbReference type="GeneID" id="30145133"/>
<dbReference type="Pfam" id="PF07690">
    <property type="entry name" value="MFS_1"/>
    <property type="match status" value="1"/>
</dbReference>
<feature type="transmembrane region" description="Helical" evidence="5">
    <location>
        <begin position="416"/>
        <end position="437"/>
    </location>
</feature>
<dbReference type="Gene3D" id="1.20.1250.20">
    <property type="entry name" value="MFS general substrate transporter like domains"/>
    <property type="match status" value="1"/>
</dbReference>
<dbReference type="InterPro" id="IPR011701">
    <property type="entry name" value="MFS"/>
</dbReference>
<feature type="transmembrane region" description="Helical" evidence="5">
    <location>
        <begin position="332"/>
        <end position="356"/>
    </location>
</feature>
<reference evidence="7" key="1">
    <citation type="submission" date="2016-05" db="EMBL/GenBank/DDBJ databases">
        <title>Comparative genomics of biotechnologically important yeasts.</title>
        <authorList>
            <consortium name="DOE Joint Genome Institute"/>
            <person name="Riley R."/>
            <person name="Haridas S."/>
            <person name="Wolfe K.H."/>
            <person name="Lopes M.R."/>
            <person name="Hittinger C.T."/>
            <person name="Goker M."/>
            <person name="Salamov A."/>
            <person name="Wisecaver J."/>
            <person name="Long T.M."/>
            <person name="Aerts A.L."/>
            <person name="Barry K."/>
            <person name="Choi C."/>
            <person name="Clum A."/>
            <person name="Coughlan A.Y."/>
            <person name="Deshpande S."/>
            <person name="Douglass A.P."/>
            <person name="Hanson S.J."/>
            <person name="Klenk H.-P."/>
            <person name="Labutti K."/>
            <person name="Lapidus A."/>
            <person name="Lindquist E."/>
            <person name="Lipzen A."/>
            <person name="Meier-Kolthoff J.P."/>
            <person name="Ohm R.A."/>
            <person name="Otillar R.P."/>
            <person name="Pangilinan J."/>
            <person name="Peng Y."/>
            <person name="Rokas A."/>
            <person name="Rosa C.A."/>
            <person name="Scheuner C."/>
            <person name="Sibirny A.A."/>
            <person name="Slot J.C."/>
            <person name="Stielow J.B."/>
            <person name="Sun H."/>
            <person name="Kurtzman C.P."/>
            <person name="Blackwell M."/>
            <person name="Grigoriev I.V."/>
            <person name="Jeffries T.W."/>
        </authorList>
    </citation>
    <scope>NUCLEOTIDE SEQUENCE [LARGE SCALE GENOMIC DNA]</scope>
    <source>
        <strain evidence="7">NRRL Y-12698</strain>
    </source>
</reference>
<feature type="transmembrane region" description="Helical" evidence="5">
    <location>
        <begin position="224"/>
        <end position="243"/>
    </location>
</feature>
<protein>
    <recommendedName>
        <fullName evidence="8">Major facilitator superfamily (MFS) profile domain-containing protein</fullName>
    </recommendedName>
</protein>
<evidence type="ECO:0000313" key="7">
    <source>
        <dbReference type="Proteomes" id="UP000094336"/>
    </source>
</evidence>
<dbReference type="InterPro" id="IPR036259">
    <property type="entry name" value="MFS_trans_sf"/>
</dbReference>
<dbReference type="EMBL" id="KV454441">
    <property type="protein sequence ID" value="ODQ77295.1"/>
    <property type="molecule type" value="Genomic_DNA"/>
</dbReference>
<evidence type="ECO:0008006" key="8">
    <source>
        <dbReference type="Google" id="ProtNLM"/>
    </source>
</evidence>
<dbReference type="STRING" id="984486.A0A1E3QHX2"/>
<dbReference type="GO" id="GO:0015665">
    <property type="term" value="F:alcohol transmembrane transporter activity"/>
    <property type="evidence" value="ECO:0007669"/>
    <property type="project" value="EnsemblFungi"/>
</dbReference>
<feature type="transmembrane region" description="Helical" evidence="5">
    <location>
        <begin position="482"/>
        <end position="506"/>
    </location>
</feature>
<dbReference type="Proteomes" id="UP000094336">
    <property type="component" value="Unassembled WGS sequence"/>
</dbReference>
<name>A0A1E3QHX2_9ASCO</name>
<keyword evidence="7" id="KW-1185">Reference proteome</keyword>
<evidence type="ECO:0000256" key="2">
    <source>
        <dbReference type="ARBA" id="ARBA00022692"/>
    </source>
</evidence>
<feature type="transmembrane region" description="Helical" evidence="5">
    <location>
        <begin position="193"/>
        <end position="212"/>
    </location>
</feature>
<dbReference type="GO" id="GO:0006812">
    <property type="term" value="P:monoatomic cation transport"/>
    <property type="evidence" value="ECO:0007669"/>
    <property type="project" value="EnsemblFungi"/>
</dbReference>
<comment type="subcellular location">
    <subcellularLocation>
        <location evidence="1">Membrane</location>
        <topology evidence="1">Multi-pass membrane protein</topology>
    </subcellularLocation>
</comment>
<dbReference type="GO" id="GO:0015203">
    <property type="term" value="F:polyamine transmembrane transporter activity"/>
    <property type="evidence" value="ECO:0007669"/>
    <property type="project" value="EnsemblFungi"/>
</dbReference>
<feature type="transmembrane region" description="Helical" evidence="5">
    <location>
        <begin position="134"/>
        <end position="154"/>
    </location>
</feature>
<sequence length="555" mass="61515">MATDFRAQHYTDDFIPGTINILSNDGNTQVGLRRLKTVKHGKQEIILSPQPSESPNDPLNWSTTRKIGHFVLVSYITGLTAAIANDALAAQTSLNEVYGISYAAMNTGAGVLFLGIGYATLVFAPLSSLYGRRITYLICILSGLLGNVWFATSTKTADTIWSQLFVGVSEACAEAQVQLLLSDIFFQHQLGSVLTVYILATSIGTFLGPLFAHLISSSQGFRWVGWWAVIICGGSLIVLIFGLEETYFDRKLYTLAGESDYPQVDVQVDDTKGLEDEPDVSDMERCTITNGDGSSEPLLPYRKRIRLITKATNLKGYGFKQYWRYFVMNLKIFTFPAVWLSGLLWGTQDLLLSFYLTTQDSKFYDEPWNLSETGVALMNIPTLIGACIGCLYAGVLSDYHTLWLAKRNNGVQEAEFRLWLSFLTLVVSPTGLLLFGICTGREFPWPAIYVGLGFIGFGWGASGDLAMSYLMDAYPELVLEGMVGVAIINNTTACIFTFVCSLWLDSAGTEKSYIALAVVNFAVICLIIPFLKWGKTWRIKTKDAYLRYVELREGI</sequence>
<dbReference type="RefSeq" id="XP_018982623.1">
    <property type="nucleotide sequence ID" value="XM_019127280.1"/>
</dbReference>
<accession>A0A1E3QHX2</accession>
<evidence type="ECO:0000256" key="1">
    <source>
        <dbReference type="ARBA" id="ARBA00004141"/>
    </source>
</evidence>
<dbReference type="AlphaFoldDB" id="A0A1E3QHX2"/>
<feature type="transmembrane region" description="Helical" evidence="5">
    <location>
        <begin position="376"/>
        <end position="395"/>
    </location>
</feature>
<feature type="transmembrane region" description="Helical" evidence="5">
    <location>
        <begin position="67"/>
        <end position="88"/>
    </location>
</feature>
<organism evidence="6 7">
    <name type="scientific">Babjeviella inositovora NRRL Y-12698</name>
    <dbReference type="NCBI Taxonomy" id="984486"/>
    <lineage>
        <taxon>Eukaryota</taxon>
        <taxon>Fungi</taxon>
        <taxon>Dikarya</taxon>
        <taxon>Ascomycota</taxon>
        <taxon>Saccharomycotina</taxon>
        <taxon>Pichiomycetes</taxon>
        <taxon>Serinales incertae sedis</taxon>
        <taxon>Babjeviella</taxon>
    </lineage>
</organism>
<dbReference type="OrthoDB" id="5215911at2759"/>
<feature type="transmembrane region" description="Helical" evidence="5">
    <location>
        <begin position="443"/>
        <end position="461"/>
    </location>
</feature>
<keyword evidence="3 5" id="KW-1133">Transmembrane helix</keyword>
<dbReference type="GO" id="GO:0005886">
    <property type="term" value="C:plasma membrane"/>
    <property type="evidence" value="ECO:0007669"/>
    <property type="project" value="TreeGrafter"/>
</dbReference>
<dbReference type="GO" id="GO:0022890">
    <property type="term" value="F:inorganic cation transmembrane transporter activity"/>
    <property type="evidence" value="ECO:0007669"/>
    <property type="project" value="EnsemblFungi"/>
</dbReference>
<dbReference type="SUPFAM" id="SSF103473">
    <property type="entry name" value="MFS general substrate transporter"/>
    <property type="match status" value="1"/>
</dbReference>
<gene>
    <name evidence="6" type="ORF">BABINDRAFT_15547</name>
</gene>
<keyword evidence="2 5" id="KW-0812">Transmembrane</keyword>
<dbReference type="PANTHER" id="PTHR23502">
    <property type="entry name" value="MAJOR FACILITATOR SUPERFAMILY"/>
    <property type="match status" value="1"/>
</dbReference>
<dbReference type="FunFam" id="1.20.1250.20:FF:000224">
    <property type="entry name" value="MFS transporter, putative"/>
    <property type="match status" value="1"/>
</dbReference>
<evidence type="ECO:0000256" key="3">
    <source>
        <dbReference type="ARBA" id="ARBA00022989"/>
    </source>
</evidence>
<feature type="transmembrane region" description="Helical" evidence="5">
    <location>
        <begin position="100"/>
        <end position="122"/>
    </location>
</feature>